<dbReference type="Proteomes" id="UP000004465">
    <property type="component" value="Unassembled WGS sequence"/>
</dbReference>
<dbReference type="RefSeq" id="WP_006908702.1">
    <property type="nucleotide sequence ID" value="NZ_JH932292.1"/>
</dbReference>
<dbReference type="Gene3D" id="3.40.190.10">
    <property type="entry name" value="Periplasmic binding protein-like II"/>
    <property type="match status" value="2"/>
</dbReference>
<accession>K1LH57</accession>
<evidence type="ECO:0000313" key="6">
    <source>
        <dbReference type="EMBL" id="EKB53956.1"/>
    </source>
</evidence>
<dbReference type="PANTHER" id="PTHR30024:SF47">
    <property type="entry name" value="TAURINE-BINDING PERIPLASMIC PROTEIN"/>
    <property type="match status" value="1"/>
</dbReference>
<sequence length="398" mass="44763">MKKGIKLLLTSTMAMSLLPSLINLTNLDVEEPFSIAAEEKHDFKDKLQGEDGVVRWVRGHSGNLMMTMARHNGYLEEYGLKVEEVPMQTTDESFAAVKGNQVDIVSNAGTNTPLQRIATGDDLVIFGGHMVEGGMFLVGRPDSEFKDMSSLIGKKVASDPSQYVISGPLLEMGYNPKEDVDWVQLGNSSEAVSALKSGQVEFAEIGTESAYQVKNDPDVKIIGKFGDLMDKYSCCRMETASRFIKEKPNTTKALVKALLRGMKAYHDDPDQAAKLLAEELDMPLEFVEAYALDSGYEINPDPLYNSCVRAWAYLDELGLLDENAKNINLRDHIDVELYKEALDEVIEEVGDEDPEYWQGQLDYFNKYNSMYYDEKEEEEYFNQVKKTIDDNRAKNAKE</sequence>
<reference evidence="6 7" key="1">
    <citation type="submission" date="2012-07" db="EMBL/GenBank/DDBJ databases">
        <title>The Genome Sequence of Facklamia hominis CCUG 36813.</title>
        <authorList>
            <consortium name="The Broad Institute Genome Sequencing Platform"/>
            <person name="Earl A."/>
            <person name="Ward D."/>
            <person name="Feldgarden M."/>
            <person name="Gevers D."/>
            <person name="Huys G."/>
            <person name="Walker B."/>
            <person name="Young S.K."/>
            <person name="Zeng Q."/>
            <person name="Gargeya S."/>
            <person name="Fitzgerald M."/>
            <person name="Haas B."/>
            <person name="Abouelleil A."/>
            <person name="Alvarado L."/>
            <person name="Arachchi H.M."/>
            <person name="Berlin A.M."/>
            <person name="Chapman S.B."/>
            <person name="Goldberg J."/>
            <person name="Griggs A."/>
            <person name="Gujja S."/>
            <person name="Hansen M."/>
            <person name="Howarth C."/>
            <person name="Imamovic A."/>
            <person name="Larimer J."/>
            <person name="McCowen C."/>
            <person name="Montmayeur A."/>
            <person name="Murphy C."/>
            <person name="Neiman D."/>
            <person name="Pearson M."/>
            <person name="Priest M."/>
            <person name="Roberts A."/>
            <person name="Saif S."/>
            <person name="Shea T."/>
            <person name="Sisk P."/>
            <person name="Sykes S."/>
            <person name="Wortman J."/>
            <person name="Nusbaum C."/>
            <person name="Birren B."/>
        </authorList>
    </citation>
    <scope>NUCLEOTIDE SEQUENCE [LARGE SCALE GENOMIC DNA]</scope>
    <source>
        <strain evidence="6 7">CCUG 36813</strain>
    </source>
</reference>
<organism evidence="6 7">
    <name type="scientific">Facklamia hominis CCUG 36813</name>
    <dbReference type="NCBI Taxonomy" id="883111"/>
    <lineage>
        <taxon>Bacteria</taxon>
        <taxon>Bacillati</taxon>
        <taxon>Bacillota</taxon>
        <taxon>Bacilli</taxon>
        <taxon>Lactobacillales</taxon>
        <taxon>Aerococcaceae</taxon>
        <taxon>Facklamia</taxon>
    </lineage>
</organism>
<dbReference type="GO" id="GO:0042597">
    <property type="term" value="C:periplasmic space"/>
    <property type="evidence" value="ECO:0007669"/>
    <property type="project" value="UniProtKB-SubCell"/>
</dbReference>
<protein>
    <recommendedName>
        <fullName evidence="5">SsuA/THI5-like domain-containing protein</fullName>
    </recommendedName>
</protein>
<evidence type="ECO:0000256" key="1">
    <source>
        <dbReference type="ARBA" id="ARBA00004418"/>
    </source>
</evidence>
<dbReference type="OrthoDB" id="9815602at2"/>
<keyword evidence="7" id="KW-1185">Reference proteome</keyword>
<dbReference type="InterPro" id="IPR015168">
    <property type="entry name" value="SsuA/THI5"/>
</dbReference>
<feature type="domain" description="SsuA/THI5-like" evidence="5">
    <location>
        <begin position="66"/>
        <end position="272"/>
    </location>
</feature>
<feature type="chain" id="PRO_5038914622" description="SsuA/THI5-like domain-containing protein" evidence="4">
    <location>
        <begin position="23"/>
        <end position="398"/>
    </location>
</feature>
<dbReference type="PANTHER" id="PTHR30024">
    <property type="entry name" value="ALIPHATIC SULFONATES-BINDING PROTEIN-RELATED"/>
    <property type="match status" value="1"/>
</dbReference>
<dbReference type="Pfam" id="PF09084">
    <property type="entry name" value="NMT1"/>
    <property type="match status" value="1"/>
</dbReference>
<comment type="subcellular location">
    <subcellularLocation>
        <location evidence="1">Periplasm</location>
    </subcellularLocation>
</comment>
<dbReference type="HOGENOM" id="CLU_028871_0_1_9"/>
<feature type="signal peptide" evidence="4">
    <location>
        <begin position="1"/>
        <end position="22"/>
    </location>
</feature>
<evidence type="ECO:0000259" key="5">
    <source>
        <dbReference type="Pfam" id="PF09084"/>
    </source>
</evidence>
<comment type="similarity">
    <text evidence="2">Belongs to the bacterial solute-binding protein SsuA/TauA family.</text>
</comment>
<name>K1LH57_9LACT</name>
<comment type="caution">
    <text evidence="6">The sequence shown here is derived from an EMBL/GenBank/DDBJ whole genome shotgun (WGS) entry which is preliminary data.</text>
</comment>
<dbReference type="SUPFAM" id="SSF53850">
    <property type="entry name" value="Periplasmic binding protein-like II"/>
    <property type="match status" value="1"/>
</dbReference>
<dbReference type="EMBL" id="AGZD01000009">
    <property type="protein sequence ID" value="EKB53956.1"/>
    <property type="molecule type" value="Genomic_DNA"/>
</dbReference>
<evidence type="ECO:0000256" key="2">
    <source>
        <dbReference type="ARBA" id="ARBA00010742"/>
    </source>
</evidence>
<keyword evidence="3 4" id="KW-0732">Signal</keyword>
<evidence type="ECO:0000256" key="4">
    <source>
        <dbReference type="SAM" id="SignalP"/>
    </source>
</evidence>
<gene>
    <name evidence="6" type="ORF">HMPREF9706_01392</name>
</gene>
<dbReference type="PATRIC" id="fig|883111.3.peg.1404"/>
<evidence type="ECO:0000256" key="3">
    <source>
        <dbReference type="ARBA" id="ARBA00022729"/>
    </source>
</evidence>
<dbReference type="STRING" id="883111.HMPREF9706_01392"/>
<proteinExistence type="inferred from homology"/>
<evidence type="ECO:0000313" key="7">
    <source>
        <dbReference type="Proteomes" id="UP000004465"/>
    </source>
</evidence>
<dbReference type="AlphaFoldDB" id="K1LH57"/>